<feature type="domain" description="Glycoside hydrolase family 5" evidence="10">
    <location>
        <begin position="49"/>
        <end position="317"/>
    </location>
</feature>
<keyword evidence="4" id="KW-0136">Cellulose degradation</keyword>
<sequence length="557" mass="61601">MRSLLTGIAVLASGHAALAAFTSLTAKETFARMKPGWNLGNTLDALPNEGSWMAPVQNATFSQIYADGFRSVRVPITFNDHFISDAPDYTVDPTWLSRINYVVDAALSTGLFVVVNVHHDSWNWADMAGSKPDLDARKAKFEKLWQQYATLLKDKNERLIFESINEPTGSTQADADIVNDLNQRFTNIVKNSGGNNAKRVVSLPGLNDNAQYLTQWFKPPTGYPADKWSVQFHYYNPWDFVMNQWGKTWWGSDADKALVESEIAPVRGNLSVPILLGEYSTSQPGIAIEKASAWAWFDTVTRTALKYEIVPQWWDNGGEYFDRVTGKWRDITTKNIVMAVAAGKINSYPYSGNGTIWLKSGVSTIQPIYMQYNGNKLKGIYTPSGTQLTSGKDYTVVNSPLPGFVLTSSYLNSLGATSKLGELGRVIVKLSAGADLEIDVRRYTRPTTPSGTINVSGTSGDYWFNHTANGAKLATVQALGPNGEYLKDDWTQWLGPLQAGRINWNGDYSLSDDQTQLIIRASLLSTIKSFGKPVTLTWEYWPRTGASNTVTTVVTVT</sequence>
<evidence type="ECO:0000313" key="12">
    <source>
        <dbReference type="EMBL" id="KEP46112.1"/>
    </source>
</evidence>
<keyword evidence="2 9" id="KW-0732">Signal</keyword>
<dbReference type="Gene3D" id="2.60.40.10">
    <property type="entry name" value="Immunoglobulins"/>
    <property type="match status" value="1"/>
</dbReference>
<dbReference type="EMBL" id="AZST01001279">
    <property type="protein sequence ID" value="KEP46112.1"/>
    <property type="molecule type" value="Genomic_DNA"/>
</dbReference>
<comment type="similarity">
    <text evidence="1 8">Belongs to the glycosyl hydrolase 5 (cellulase A) family.</text>
</comment>
<dbReference type="InterPro" id="IPR018087">
    <property type="entry name" value="Glyco_hydro_5_CS"/>
</dbReference>
<keyword evidence="7" id="KW-0624">Polysaccharide degradation</keyword>
<feature type="chain" id="PRO_5001698603" evidence="9">
    <location>
        <begin position="20"/>
        <end position="557"/>
    </location>
</feature>
<dbReference type="GO" id="GO:0005576">
    <property type="term" value="C:extracellular region"/>
    <property type="evidence" value="ECO:0007669"/>
    <property type="project" value="TreeGrafter"/>
</dbReference>
<keyword evidence="6 8" id="KW-0326">Glycosidase</keyword>
<evidence type="ECO:0000256" key="3">
    <source>
        <dbReference type="ARBA" id="ARBA00022801"/>
    </source>
</evidence>
<dbReference type="InterPro" id="IPR050386">
    <property type="entry name" value="Glycosyl_hydrolase_5"/>
</dbReference>
<keyword evidence="3 8" id="KW-0378">Hydrolase</keyword>
<dbReference type="Pfam" id="PF00150">
    <property type="entry name" value="Cellulase"/>
    <property type="match status" value="1"/>
</dbReference>
<evidence type="ECO:0000256" key="4">
    <source>
        <dbReference type="ARBA" id="ARBA00023001"/>
    </source>
</evidence>
<dbReference type="Proteomes" id="UP000027456">
    <property type="component" value="Unassembled WGS sequence"/>
</dbReference>
<name>A0A074S7T7_9AGAM</name>
<keyword evidence="5" id="KW-0119">Carbohydrate metabolism</keyword>
<comment type="caution">
    <text evidence="12">The sequence shown here is derived from an EMBL/GenBank/DDBJ whole genome shotgun (WGS) entry which is preliminary data.</text>
</comment>
<dbReference type="HOGENOM" id="CLU_018668_0_1_1"/>
<evidence type="ECO:0000256" key="7">
    <source>
        <dbReference type="ARBA" id="ARBA00023326"/>
    </source>
</evidence>
<dbReference type="Gene3D" id="3.20.20.80">
    <property type="entry name" value="Glycosidases"/>
    <property type="match status" value="1"/>
</dbReference>
<dbReference type="InterPro" id="IPR017853">
    <property type="entry name" value="GH"/>
</dbReference>
<evidence type="ECO:0000256" key="1">
    <source>
        <dbReference type="ARBA" id="ARBA00005641"/>
    </source>
</evidence>
<gene>
    <name evidence="12" type="ORF">V565_218200</name>
</gene>
<evidence type="ECO:0000313" key="13">
    <source>
        <dbReference type="Proteomes" id="UP000027456"/>
    </source>
</evidence>
<dbReference type="PANTHER" id="PTHR31297:SF41">
    <property type="entry name" value="ENDOGLUCANASE, PUTATIVE (AFU_ORTHOLOGUE AFUA_5G01830)-RELATED"/>
    <property type="match status" value="1"/>
</dbReference>
<evidence type="ECO:0000256" key="8">
    <source>
        <dbReference type="RuleBase" id="RU361153"/>
    </source>
</evidence>
<organism evidence="12 13">
    <name type="scientific">Rhizoctonia solani 123E</name>
    <dbReference type="NCBI Taxonomy" id="1423351"/>
    <lineage>
        <taxon>Eukaryota</taxon>
        <taxon>Fungi</taxon>
        <taxon>Dikarya</taxon>
        <taxon>Basidiomycota</taxon>
        <taxon>Agaricomycotina</taxon>
        <taxon>Agaricomycetes</taxon>
        <taxon>Cantharellales</taxon>
        <taxon>Ceratobasidiaceae</taxon>
        <taxon>Rhizoctonia</taxon>
    </lineage>
</organism>
<dbReference type="PROSITE" id="PS00659">
    <property type="entry name" value="GLYCOSYL_HYDROL_F5"/>
    <property type="match status" value="1"/>
</dbReference>
<feature type="domain" description="Carbohydrate binding X2" evidence="11">
    <location>
        <begin position="366"/>
        <end position="439"/>
    </location>
</feature>
<dbReference type="GO" id="GO:0030245">
    <property type="term" value="P:cellulose catabolic process"/>
    <property type="evidence" value="ECO:0007669"/>
    <property type="project" value="UniProtKB-KW"/>
</dbReference>
<proteinExistence type="inferred from homology"/>
<reference evidence="12 13" key="1">
    <citation type="submission" date="2013-12" db="EMBL/GenBank/DDBJ databases">
        <authorList>
            <person name="Cubeta M."/>
            <person name="Pakala S."/>
            <person name="Fedorova N."/>
            <person name="Thomas E."/>
            <person name="Dean R."/>
            <person name="Jabaji S."/>
            <person name="Neate S."/>
            <person name="Toda T."/>
            <person name="Tavantzis S."/>
            <person name="Vilgalys R."/>
            <person name="Bharathan N."/>
            <person name="Pakala S."/>
            <person name="Losada L.S."/>
            <person name="Zafar N."/>
            <person name="Nierman W."/>
        </authorList>
    </citation>
    <scope>NUCLEOTIDE SEQUENCE [LARGE SCALE GENOMIC DNA]</scope>
    <source>
        <strain evidence="12 13">123E</strain>
    </source>
</reference>
<dbReference type="SUPFAM" id="SSF51445">
    <property type="entry name" value="(Trans)glycosidases"/>
    <property type="match status" value="1"/>
</dbReference>
<keyword evidence="13" id="KW-1185">Reference proteome</keyword>
<dbReference type="STRING" id="1423351.A0A074S7T7"/>
<dbReference type="AlphaFoldDB" id="A0A074S7T7"/>
<evidence type="ECO:0000256" key="6">
    <source>
        <dbReference type="ARBA" id="ARBA00023295"/>
    </source>
</evidence>
<dbReference type="GO" id="GO:0009986">
    <property type="term" value="C:cell surface"/>
    <property type="evidence" value="ECO:0007669"/>
    <property type="project" value="TreeGrafter"/>
</dbReference>
<feature type="signal peptide" evidence="9">
    <location>
        <begin position="1"/>
        <end position="19"/>
    </location>
</feature>
<dbReference type="PANTHER" id="PTHR31297">
    <property type="entry name" value="GLUCAN ENDO-1,6-BETA-GLUCOSIDASE B"/>
    <property type="match status" value="1"/>
</dbReference>
<dbReference type="GO" id="GO:0008422">
    <property type="term" value="F:beta-glucosidase activity"/>
    <property type="evidence" value="ECO:0007669"/>
    <property type="project" value="TreeGrafter"/>
</dbReference>
<evidence type="ECO:0000256" key="5">
    <source>
        <dbReference type="ARBA" id="ARBA00023277"/>
    </source>
</evidence>
<dbReference type="InterPro" id="IPR013783">
    <property type="entry name" value="Ig-like_fold"/>
</dbReference>
<evidence type="ECO:0000256" key="9">
    <source>
        <dbReference type="SAM" id="SignalP"/>
    </source>
</evidence>
<dbReference type="InterPro" id="IPR005102">
    <property type="entry name" value="Carbo-bd_X2"/>
</dbReference>
<evidence type="ECO:0000259" key="11">
    <source>
        <dbReference type="Pfam" id="PF03442"/>
    </source>
</evidence>
<dbReference type="OrthoDB" id="412536at2759"/>
<protein>
    <submittedName>
        <fullName evidence="12">Glycoside hydrolase family 5 protein</fullName>
    </submittedName>
</protein>
<evidence type="ECO:0000259" key="10">
    <source>
        <dbReference type="Pfam" id="PF00150"/>
    </source>
</evidence>
<evidence type="ECO:0000256" key="2">
    <source>
        <dbReference type="ARBA" id="ARBA00022729"/>
    </source>
</evidence>
<accession>A0A074S7T7</accession>
<dbReference type="Pfam" id="PF03442">
    <property type="entry name" value="CBM_X2"/>
    <property type="match status" value="1"/>
</dbReference>
<dbReference type="InterPro" id="IPR001547">
    <property type="entry name" value="Glyco_hydro_5"/>
</dbReference>